<protein>
    <submittedName>
        <fullName evidence="1">Uncharacterized protein</fullName>
    </submittedName>
</protein>
<dbReference type="AlphaFoldDB" id="A0A7W8N6A9"/>
<dbReference type="EMBL" id="JACHDZ010000004">
    <property type="protein sequence ID" value="MBB5344855.1"/>
    <property type="molecule type" value="Genomic_DNA"/>
</dbReference>
<evidence type="ECO:0000313" key="1">
    <source>
        <dbReference type="EMBL" id="MBB5344855.1"/>
    </source>
</evidence>
<gene>
    <name evidence="1" type="ORF">HDF10_002841</name>
</gene>
<accession>A0A7W8N6A9</accession>
<sequence>MNRRDFISSSAAIAIGLSFGTKQALAQTIVGVNEQEVLNSLQLQKCDLFCWAACLSTFFNFYGHPLDQMKIVLAMHGNTECKGDPTVSAVVAALNMTWVDDNGVSFTSHITSAIDHYRHVHTLTNRDIINELATGCPLFIATVQHAMVLYRAEYVDNPLWPDAVIPAIRVADPFPLFPQSHLLQGADITPVERGGNMLFCAAVSIA</sequence>
<name>A0A7W8N6A9_9BACT</name>
<dbReference type="Proteomes" id="UP000569092">
    <property type="component" value="Unassembled WGS sequence"/>
</dbReference>
<comment type="caution">
    <text evidence="1">The sequence shown here is derived from an EMBL/GenBank/DDBJ whole genome shotgun (WGS) entry which is preliminary data.</text>
</comment>
<organism evidence="1 2">
    <name type="scientific">Tunturiibacter lichenicola</name>
    <dbReference type="NCBI Taxonomy" id="2051959"/>
    <lineage>
        <taxon>Bacteria</taxon>
        <taxon>Pseudomonadati</taxon>
        <taxon>Acidobacteriota</taxon>
        <taxon>Terriglobia</taxon>
        <taxon>Terriglobales</taxon>
        <taxon>Acidobacteriaceae</taxon>
        <taxon>Tunturiibacter</taxon>
    </lineage>
</organism>
<evidence type="ECO:0000313" key="2">
    <source>
        <dbReference type="Proteomes" id="UP000569092"/>
    </source>
</evidence>
<proteinExistence type="predicted"/>
<reference evidence="1 2" key="1">
    <citation type="submission" date="2020-08" db="EMBL/GenBank/DDBJ databases">
        <title>Genomic Encyclopedia of Type Strains, Phase IV (KMG-V): Genome sequencing to study the core and pangenomes of soil and plant-associated prokaryotes.</title>
        <authorList>
            <person name="Whitman W."/>
        </authorList>
    </citation>
    <scope>NUCLEOTIDE SEQUENCE [LARGE SCALE GENOMIC DNA]</scope>
    <source>
        <strain evidence="1 2">M8US30</strain>
    </source>
</reference>